<keyword evidence="1" id="KW-0031">Aminopeptidase</keyword>
<reference evidence="1" key="1">
    <citation type="submission" date="2022-06" db="EMBL/GenBank/DDBJ databases">
        <title>The First Complete Genome of the Simian Malaria Parasite Plasmodium brasilianum.</title>
        <authorList>
            <person name="Bajic M."/>
            <person name="Ravishankar S."/>
        </authorList>
    </citation>
    <scope>NUCLEOTIDE SEQUENCE</scope>
    <source>
        <strain evidence="1">Bolivian I</strain>
    </source>
</reference>
<evidence type="ECO:0000313" key="2">
    <source>
        <dbReference type="Proteomes" id="UP001056978"/>
    </source>
</evidence>
<dbReference type="Proteomes" id="UP001056978">
    <property type="component" value="Chromosome 10"/>
</dbReference>
<comment type="caution">
    <text evidence="1">The sequence shown here is derived from an EMBL/GenBank/DDBJ whole genome shotgun (WGS) entry which is preliminary data.</text>
</comment>
<evidence type="ECO:0000313" key="1">
    <source>
        <dbReference type="EMBL" id="KAI4837709.1"/>
    </source>
</evidence>
<protein>
    <submittedName>
        <fullName evidence="1">Methionine aminopeptidase 1a</fullName>
    </submittedName>
</protein>
<keyword evidence="1" id="KW-0378">Hydrolase</keyword>
<accession>A0ACB9Y961</accession>
<dbReference type="EMBL" id="CM043778">
    <property type="protein sequence ID" value="KAI4837709.1"/>
    <property type="molecule type" value="Genomic_DNA"/>
</dbReference>
<keyword evidence="1" id="KW-0645">Protease</keyword>
<gene>
    <name evidence="1" type="ORF">MKS88_003124</name>
</gene>
<keyword evidence="2" id="KW-1185">Reference proteome</keyword>
<name>A0ACB9Y961_PLABR</name>
<organism evidence="1 2">
    <name type="scientific">Plasmodium brasilianum</name>
    <dbReference type="NCBI Taxonomy" id="5824"/>
    <lineage>
        <taxon>Eukaryota</taxon>
        <taxon>Sar</taxon>
        <taxon>Alveolata</taxon>
        <taxon>Apicomplexa</taxon>
        <taxon>Aconoidasida</taxon>
        <taxon>Haemosporida</taxon>
        <taxon>Plasmodiidae</taxon>
        <taxon>Plasmodium</taxon>
        <taxon>Plasmodium (Plasmodium)</taxon>
    </lineage>
</organism>
<sequence length="965" mass="110610">MLSYSKKNFVFKLPLILKRKPLNFHTYTLTPKINKIKVTEMKSFKPTVEDGKYEITAVQKVPAHINCPSYAKTGIVENSNIIFEIKDEETIIKMKKAAKLAARCLKLCLENSKIGVTTDDIDKIAFDFYIENNAYPAGINFHGFPKTLCASPNEVVCHGIPNLRKLKNGDIITYDCTVYIDGVFGDCAGTKAIGEVSKNHKKLIDISKECLYKAISVCRDGQKFSEIGRIITEHAQKNGFNVIKDFCGHFIGRNMHMYPLIEHHYPNSYNNNDRMKKGQIFTIEPILSEGSTNIHTWKDHSNLFHPDHLSKRNLLHNIIKGAYINIILVNVVLFKLKRKLTKNNKNNEKGKNSKNCKKSKNSKNSKNSKKSKKSKNSKNSKKSKKRKDNEKGKNYKMTIINVTVKWKSNIYNNLELNVAEPVILFKQQLCKLTNVPPEKQKLMYKGLIKDDADLSKLNIKNNDKIMLVGSAESLVEKPHNVVFIEDLSKEDKEKLHEKENIIFEDQGIVNLGNTCYFNAVLQFLTSFDDLGEFLKNFKRKEKFLLKTPKDMLFDCYIHFSQTFGKSSEPYVPLELLKSFREVFPKFKSVNLRTKQYAQQDAEECMNAILNSLNEESECKIIDELFSFKIVSKIKLIENDATENDGSSTISGIEKESAAKTMPTSENVTEQNSNTVLQEEYETTEEFHNKLICYMGTHATPVNHMHEGIHLSLNEKIRKNKAADSKEDALYEKKSEINSLPPYLIVHFLRFESKRIVESNNGVSVVTAKICRKVSFPETFDIYDFCSENIKSQLKIARNIIMKRREPKGGDISPPLDMVNLSQDRDKSDTAKNEEVKNEQTSNKKDNDQKCDKKEGMNIPTGEYELISVITHKGRNEESGHYIAWKKMRKCIIQDCRTDDMDQINKKNTSSNDAVWYKMDDDKVSTCKFVSNDLCGGCSDFNIAILLLYKRKTLSCTQEEIDKYDM</sequence>
<proteinExistence type="predicted"/>